<accession>A0ABR7Q0G5</accession>
<organism evidence="1 2">
    <name type="scientific">Paraburkholderia podalyriae</name>
    <dbReference type="NCBI Taxonomy" id="1938811"/>
    <lineage>
        <taxon>Bacteria</taxon>
        <taxon>Pseudomonadati</taxon>
        <taxon>Pseudomonadota</taxon>
        <taxon>Betaproteobacteria</taxon>
        <taxon>Burkholderiales</taxon>
        <taxon>Burkholderiaceae</taxon>
        <taxon>Paraburkholderia</taxon>
    </lineage>
</organism>
<dbReference type="Proteomes" id="UP000736373">
    <property type="component" value="Unassembled WGS sequence"/>
</dbReference>
<name>A0ABR7Q0G5_9BURK</name>
<evidence type="ECO:0000313" key="1">
    <source>
        <dbReference type="EMBL" id="MBC8751909.1"/>
    </source>
</evidence>
<protein>
    <submittedName>
        <fullName evidence="1">Uncharacterized protein</fullName>
    </submittedName>
</protein>
<dbReference type="EMBL" id="VZQQ01000072">
    <property type="protein sequence ID" value="MBC8751909.1"/>
    <property type="molecule type" value="Genomic_DNA"/>
</dbReference>
<keyword evidence="2" id="KW-1185">Reference proteome</keyword>
<proteinExistence type="predicted"/>
<dbReference type="RefSeq" id="WP_187638802.1">
    <property type="nucleotide sequence ID" value="NZ_VZQQ01000072.1"/>
</dbReference>
<comment type="caution">
    <text evidence="1">The sequence shown here is derived from an EMBL/GenBank/DDBJ whole genome shotgun (WGS) entry which is preliminary data.</text>
</comment>
<reference evidence="1 2" key="1">
    <citation type="submission" date="2019-09" db="EMBL/GenBank/DDBJ databases">
        <title>Paraburkholderia podalyriae sp. nov., A South African Podalyria-associated rhizobium.</title>
        <authorList>
            <person name="Mavima L."/>
            <person name="Beukes C.W."/>
            <person name="Palmer M."/>
            <person name="De Meyer S.E."/>
            <person name="James E.K."/>
            <person name="Maluk M."/>
            <person name="Avontuur J.R."/>
            <person name="Chan W.Y."/>
            <person name="Venter S.N."/>
            <person name="Steenkamp E.T."/>
        </authorList>
    </citation>
    <scope>NUCLEOTIDE SEQUENCE [LARGE SCALE GENOMIC DNA]</scope>
    <source>
        <strain evidence="1 2">WC7.3b</strain>
    </source>
</reference>
<gene>
    <name evidence="1" type="ORF">F6X42_37195</name>
</gene>
<sequence length="71" mass="8450">MVLNLVRKIPFLNPLSKKFEPKNETEVTLDQLAKRTYEITNQMYNELSYRLEEYVVSLDITDFVQMLPQPI</sequence>
<evidence type="ECO:0000313" key="2">
    <source>
        <dbReference type="Proteomes" id="UP000736373"/>
    </source>
</evidence>